<dbReference type="EMBL" id="CP063196">
    <property type="protein sequence ID" value="UOE22168.1"/>
    <property type="molecule type" value="Genomic_DNA"/>
</dbReference>
<dbReference type="Proteomes" id="UP000265719">
    <property type="component" value="Chromosome"/>
</dbReference>
<reference evidence="2" key="1">
    <citation type="submission" date="2020-10" db="EMBL/GenBank/DDBJ databases">
        <title>De novo genome project of the cellulose decomposer Thermobifida halotolerans type strain.</title>
        <authorList>
            <person name="Nagy I."/>
            <person name="Horvath B."/>
            <person name="Kukolya J."/>
            <person name="Nagy I."/>
            <person name="Orsini M."/>
        </authorList>
    </citation>
    <scope>NUCLEOTIDE SEQUENCE</scope>
    <source>
        <strain evidence="2">DSM 44931</strain>
    </source>
</reference>
<evidence type="ECO:0000256" key="1">
    <source>
        <dbReference type="SAM" id="SignalP"/>
    </source>
</evidence>
<dbReference type="InterPro" id="IPR049790">
    <property type="entry name" value="Rv3655c/TadE"/>
</dbReference>
<dbReference type="AlphaFoldDB" id="A0AA97M248"/>
<evidence type="ECO:0000313" key="3">
    <source>
        <dbReference type="Proteomes" id="UP000265719"/>
    </source>
</evidence>
<proteinExistence type="predicted"/>
<sequence>MALPCLVLVLSVALACVHAAGSHLECVDAARIGARALARGEDEAAVRSLASGAGPPGSVVELSSEAGFVHVSVTATVRIVPGTPPVLRVGGSAAAPAEPDR</sequence>
<feature type="chain" id="PRO_5041727460" evidence="1">
    <location>
        <begin position="20"/>
        <end position="101"/>
    </location>
</feature>
<name>A0AA97M248_9ACTN</name>
<keyword evidence="1" id="KW-0732">Signal</keyword>
<organism evidence="2 3">
    <name type="scientific">Thermobifida halotolerans</name>
    <dbReference type="NCBI Taxonomy" id="483545"/>
    <lineage>
        <taxon>Bacteria</taxon>
        <taxon>Bacillati</taxon>
        <taxon>Actinomycetota</taxon>
        <taxon>Actinomycetes</taxon>
        <taxon>Streptosporangiales</taxon>
        <taxon>Nocardiopsidaceae</taxon>
        <taxon>Thermobifida</taxon>
    </lineage>
</organism>
<dbReference type="KEGG" id="thao:NI17_020955"/>
<feature type="signal peptide" evidence="1">
    <location>
        <begin position="1"/>
        <end position="19"/>
    </location>
</feature>
<accession>A0AA97M248</accession>
<keyword evidence="3" id="KW-1185">Reference proteome</keyword>
<evidence type="ECO:0000313" key="2">
    <source>
        <dbReference type="EMBL" id="UOE22168.1"/>
    </source>
</evidence>
<gene>
    <name evidence="2" type="ORF">NI17_020955</name>
</gene>
<dbReference type="NCBIfam" id="NF041390">
    <property type="entry name" value="TadE_Rv3655c"/>
    <property type="match status" value="1"/>
</dbReference>
<protein>
    <submittedName>
        <fullName evidence="2">Pilus assembly protein</fullName>
    </submittedName>
</protein>